<dbReference type="InterPro" id="IPR038670">
    <property type="entry name" value="HslJ-like_sf"/>
</dbReference>
<dbReference type="PROSITE" id="PS51257">
    <property type="entry name" value="PROKAR_LIPOPROTEIN"/>
    <property type="match status" value="1"/>
</dbReference>
<protein>
    <recommendedName>
        <fullName evidence="1">DUF306 domain-containing protein</fullName>
    </recommendedName>
</protein>
<dbReference type="RefSeq" id="WP_109969842.1">
    <property type="nucleotide sequence ID" value="NZ_CP176093.1"/>
</dbReference>
<sequence>MRKILIVVGIVMVLLLLVTGCTSQTESKPVSTPATTAPTATITPSQTEIVSAPVKAAASDSSLLGTWYLKLMSDQNGTALVQTINPETTVIFEDNVNLTGYSGCNNYMGSYTLTGKPDADGKGITIGPLASTKKYCQDGASTETTYLQILEGATSYLVNENKELSITDNAQNTLVYQRTPYSTTSVPMGS</sequence>
<keyword evidence="3" id="KW-1185">Reference proteome</keyword>
<reference evidence="2 3" key="1">
    <citation type="submission" date="2018-05" db="EMBL/GenBank/DDBJ databases">
        <title>Draft genome of Methanospirillum lacunae Ki8-1.</title>
        <authorList>
            <person name="Dueholm M.S."/>
            <person name="Nielsen P.H."/>
            <person name="Bakmann L.F."/>
            <person name="Otzen D.E."/>
        </authorList>
    </citation>
    <scope>NUCLEOTIDE SEQUENCE [LARGE SCALE GENOMIC DNA]</scope>
    <source>
        <strain evidence="2 3">Ki8-1</strain>
    </source>
</reference>
<dbReference type="EMBL" id="QGMY01000015">
    <property type="protein sequence ID" value="PWR70248.1"/>
    <property type="molecule type" value="Genomic_DNA"/>
</dbReference>
<dbReference type="InterPro" id="IPR005184">
    <property type="entry name" value="DUF306_Meta_HslJ"/>
</dbReference>
<evidence type="ECO:0000313" key="3">
    <source>
        <dbReference type="Proteomes" id="UP000245657"/>
    </source>
</evidence>
<dbReference type="Pfam" id="PF03724">
    <property type="entry name" value="META"/>
    <property type="match status" value="1"/>
</dbReference>
<dbReference type="OrthoDB" id="107075at2157"/>
<proteinExistence type="predicted"/>
<name>A0A2V2N152_9EURY</name>
<dbReference type="PANTHER" id="PTHR35535">
    <property type="entry name" value="HEAT SHOCK PROTEIN HSLJ"/>
    <property type="match status" value="1"/>
</dbReference>
<dbReference type="Gene3D" id="2.40.128.270">
    <property type="match status" value="1"/>
</dbReference>
<accession>A0A2V2N152</accession>
<evidence type="ECO:0000259" key="1">
    <source>
        <dbReference type="Pfam" id="PF03724"/>
    </source>
</evidence>
<evidence type="ECO:0000313" key="2">
    <source>
        <dbReference type="EMBL" id="PWR70248.1"/>
    </source>
</evidence>
<dbReference type="Proteomes" id="UP000245657">
    <property type="component" value="Unassembled WGS sequence"/>
</dbReference>
<dbReference type="InterPro" id="IPR053147">
    <property type="entry name" value="Hsp_HslJ-like"/>
</dbReference>
<comment type="caution">
    <text evidence="2">The sequence shown here is derived from an EMBL/GenBank/DDBJ whole genome shotgun (WGS) entry which is preliminary data.</text>
</comment>
<dbReference type="AlphaFoldDB" id="A0A2V2N152"/>
<feature type="domain" description="DUF306" evidence="1">
    <location>
        <begin position="66"/>
        <end position="174"/>
    </location>
</feature>
<dbReference type="PANTHER" id="PTHR35535:SF1">
    <property type="entry name" value="HEAT SHOCK PROTEIN HSLJ"/>
    <property type="match status" value="1"/>
</dbReference>
<gene>
    <name evidence="2" type="ORF">DK846_15140</name>
</gene>
<organism evidence="2 3">
    <name type="scientific">Methanospirillum lacunae</name>
    <dbReference type="NCBI Taxonomy" id="668570"/>
    <lineage>
        <taxon>Archaea</taxon>
        <taxon>Methanobacteriati</taxon>
        <taxon>Methanobacteriota</taxon>
        <taxon>Stenosarchaea group</taxon>
        <taxon>Methanomicrobia</taxon>
        <taxon>Methanomicrobiales</taxon>
        <taxon>Methanospirillaceae</taxon>
        <taxon>Methanospirillum</taxon>
    </lineage>
</organism>
<dbReference type="GeneID" id="97548962"/>